<evidence type="ECO:0000259" key="5">
    <source>
        <dbReference type="PROSITE" id="PS50897"/>
    </source>
</evidence>
<dbReference type="Gene3D" id="2.130.10.10">
    <property type="entry name" value="YVTN repeat-like/Quinoprotein amine dehydrogenase"/>
    <property type="match status" value="1"/>
</dbReference>
<organism evidence="6 7">
    <name type="scientific">Cercophora samala</name>
    <dbReference type="NCBI Taxonomy" id="330535"/>
    <lineage>
        <taxon>Eukaryota</taxon>
        <taxon>Fungi</taxon>
        <taxon>Dikarya</taxon>
        <taxon>Ascomycota</taxon>
        <taxon>Pezizomycotina</taxon>
        <taxon>Sordariomycetes</taxon>
        <taxon>Sordariomycetidae</taxon>
        <taxon>Sordariales</taxon>
        <taxon>Lasiosphaeriaceae</taxon>
        <taxon>Cercophora</taxon>
    </lineage>
</organism>
<dbReference type="PROSITE" id="PS50897">
    <property type="entry name" value="CTLH"/>
    <property type="match status" value="1"/>
</dbReference>
<dbReference type="PROSITE" id="PS00678">
    <property type="entry name" value="WD_REPEATS_1"/>
    <property type="match status" value="1"/>
</dbReference>
<dbReference type="InterPro" id="IPR051350">
    <property type="entry name" value="WD_repeat-ST_regulator"/>
</dbReference>
<dbReference type="InterPro" id="IPR006595">
    <property type="entry name" value="CTLH_C"/>
</dbReference>
<accession>A0AA39ZMT1</accession>
<feature type="region of interest" description="Disordered" evidence="4">
    <location>
        <begin position="1"/>
        <end position="56"/>
    </location>
</feature>
<dbReference type="EMBL" id="JAULSY010000003">
    <property type="protein sequence ID" value="KAK0673976.1"/>
    <property type="molecule type" value="Genomic_DNA"/>
</dbReference>
<feature type="repeat" description="WD" evidence="3">
    <location>
        <begin position="284"/>
        <end position="325"/>
    </location>
</feature>
<dbReference type="CDD" id="cd00200">
    <property type="entry name" value="WD40"/>
    <property type="match status" value="1"/>
</dbReference>
<protein>
    <submittedName>
        <fullName evidence="6">WD repeat-containing protein 26</fullName>
    </submittedName>
</protein>
<evidence type="ECO:0000256" key="2">
    <source>
        <dbReference type="ARBA" id="ARBA00022737"/>
    </source>
</evidence>
<keyword evidence="7" id="KW-1185">Reference proteome</keyword>
<feature type="repeat" description="WD" evidence="3">
    <location>
        <begin position="325"/>
        <end position="366"/>
    </location>
</feature>
<dbReference type="PROSITE" id="PS50082">
    <property type="entry name" value="WD_REPEATS_2"/>
    <property type="match status" value="3"/>
</dbReference>
<evidence type="ECO:0000313" key="6">
    <source>
        <dbReference type="EMBL" id="KAK0673976.1"/>
    </source>
</evidence>
<evidence type="ECO:0000256" key="4">
    <source>
        <dbReference type="SAM" id="MobiDB-lite"/>
    </source>
</evidence>
<feature type="compositionally biased region" description="Basic and acidic residues" evidence="4">
    <location>
        <begin position="1"/>
        <end position="10"/>
    </location>
</feature>
<dbReference type="AlphaFoldDB" id="A0AA39ZMT1"/>
<dbReference type="PANTHER" id="PTHR22838">
    <property type="entry name" value="WD REPEAT PROTEIN 26-RELATED"/>
    <property type="match status" value="1"/>
</dbReference>
<dbReference type="InterPro" id="IPR001680">
    <property type="entry name" value="WD40_rpt"/>
</dbReference>
<dbReference type="SMART" id="SM00320">
    <property type="entry name" value="WD40"/>
    <property type="match status" value="7"/>
</dbReference>
<proteinExistence type="predicted"/>
<dbReference type="InterPro" id="IPR054080">
    <property type="entry name" value="TPR1-like_2nd"/>
</dbReference>
<dbReference type="InterPro" id="IPR019775">
    <property type="entry name" value="WD40_repeat_CS"/>
</dbReference>
<dbReference type="PROSITE" id="PS50294">
    <property type="entry name" value="WD_REPEATS_REGION"/>
    <property type="match status" value="1"/>
</dbReference>
<name>A0AA39ZMT1_9PEZI</name>
<dbReference type="Pfam" id="PF00400">
    <property type="entry name" value="WD40"/>
    <property type="match status" value="5"/>
</dbReference>
<comment type="caution">
    <text evidence="6">The sequence shown here is derived from an EMBL/GenBank/DDBJ whole genome shotgun (WGS) entry which is preliminary data.</text>
</comment>
<gene>
    <name evidence="6" type="ORF">QBC41DRAFT_213829</name>
</gene>
<feature type="compositionally biased region" description="Low complexity" evidence="4">
    <location>
        <begin position="13"/>
        <end position="54"/>
    </location>
</feature>
<dbReference type="PANTHER" id="PTHR22838:SF0">
    <property type="entry name" value="WD REPEAT-CONTAINING PROTEIN 26"/>
    <property type="match status" value="1"/>
</dbReference>
<dbReference type="InterPro" id="IPR015943">
    <property type="entry name" value="WD40/YVTN_repeat-like_dom_sf"/>
</dbReference>
<keyword evidence="1 3" id="KW-0853">WD repeat</keyword>
<feature type="domain" description="CTLH" evidence="5">
    <location>
        <begin position="102"/>
        <end position="167"/>
    </location>
</feature>
<dbReference type="SUPFAM" id="SSF50978">
    <property type="entry name" value="WD40 repeat-like"/>
    <property type="match status" value="1"/>
</dbReference>
<evidence type="ECO:0000256" key="3">
    <source>
        <dbReference type="PROSITE-ProRule" id="PRU00221"/>
    </source>
</evidence>
<keyword evidence="2" id="KW-0677">Repeat</keyword>
<evidence type="ECO:0000256" key="1">
    <source>
        <dbReference type="ARBA" id="ARBA00022574"/>
    </source>
</evidence>
<dbReference type="SMART" id="SM00668">
    <property type="entry name" value="CTLH"/>
    <property type="match status" value="1"/>
</dbReference>
<dbReference type="GO" id="GO:0034657">
    <property type="term" value="C:GID complex"/>
    <property type="evidence" value="ECO:0007669"/>
    <property type="project" value="TreeGrafter"/>
</dbReference>
<evidence type="ECO:0000313" key="7">
    <source>
        <dbReference type="Proteomes" id="UP001174997"/>
    </source>
</evidence>
<dbReference type="InterPro" id="IPR036322">
    <property type="entry name" value="WD40_repeat_dom_sf"/>
</dbReference>
<dbReference type="Pfam" id="PF21889">
    <property type="entry name" value="TPR1-like_2nd"/>
    <property type="match status" value="1"/>
</dbReference>
<dbReference type="Pfam" id="PF23627">
    <property type="entry name" value="LisH_WDR26"/>
    <property type="match status" value="1"/>
</dbReference>
<feature type="repeat" description="WD" evidence="3">
    <location>
        <begin position="510"/>
        <end position="536"/>
    </location>
</feature>
<sequence length="568" mass="63236">MRTDYLDNDPHPSSSSSSYRAGWTSTSNGSSSRRNKTTENGNSNSNNENMYSSSVHLRSGVPPDYFGHNREEITRILIQALGDMGYSEAAQIVSQQSGYEVESPDVAAFRAAVLEGKWDRAEKLLWGQGGGGRGGLVLAPGADRNAMRFRLRQQKYLELLEQGNRSKALGVLRNELTPLCHDSPSQILSSLSRYLMCEDANDLRNKAAWDGAQGLSRRLLLSQLSECISPSVMLPEKRLAVLLDDVKNNQIEKCLYHTTTDPPSLYADHECERCQFPTDVMLELDKQQGELWQIRFSPNGERLATCGSGKGVCIWDTRTFHLVRVLGHDVEVSNIAWSPDSSMLVSCSMDGQAKVWNTQTGDLIKALEKFGEPVSSAGWLPDGKTFVTGSLDKTKSLCEWDLSGSLLYNWTKRHRTEDLAVSADGHWMVAMDDQCTVHVYNIPRREYDGELAHDSRLTSVSLSQDSKWMLVNTVEDEALLYDMDTREVVKKFKGHTGGETIIRAGFGGANENFVISGSEDGNVFVWNRTMGQLVHKKEAHTPRVNSACWNPRDPGMYATCGDEGRVKM</sequence>
<dbReference type="Proteomes" id="UP001174997">
    <property type="component" value="Unassembled WGS sequence"/>
</dbReference>
<reference evidence="6" key="1">
    <citation type="submission" date="2023-06" db="EMBL/GenBank/DDBJ databases">
        <title>Genome-scale phylogeny and comparative genomics of the fungal order Sordariales.</title>
        <authorList>
            <consortium name="Lawrence Berkeley National Laboratory"/>
            <person name="Hensen N."/>
            <person name="Bonometti L."/>
            <person name="Westerberg I."/>
            <person name="Brannstrom I.O."/>
            <person name="Guillou S."/>
            <person name="Cros-Aarteil S."/>
            <person name="Calhoun S."/>
            <person name="Haridas S."/>
            <person name="Kuo A."/>
            <person name="Mondo S."/>
            <person name="Pangilinan J."/>
            <person name="Riley R."/>
            <person name="Labutti K."/>
            <person name="Andreopoulos B."/>
            <person name="Lipzen A."/>
            <person name="Chen C."/>
            <person name="Yanf M."/>
            <person name="Daum C."/>
            <person name="Ng V."/>
            <person name="Clum A."/>
            <person name="Steindorff A."/>
            <person name="Ohm R."/>
            <person name="Martin F."/>
            <person name="Silar P."/>
            <person name="Natvig D."/>
            <person name="Lalanne C."/>
            <person name="Gautier V."/>
            <person name="Ament-Velasquez S.L."/>
            <person name="Kruys A."/>
            <person name="Hutchinson M.I."/>
            <person name="Powell A.J."/>
            <person name="Barry K."/>
            <person name="Miller A.N."/>
            <person name="Grigoriev I.V."/>
            <person name="Debuchy R."/>
            <person name="Gladieux P."/>
            <person name="Thoren M.H."/>
            <person name="Johannesson H."/>
        </authorList>
    </citation>
    <scope>NUCLEOTIDE SEQUENCE</scope>
    <source>
        <strain evidence="6">CBS 307.81</strain>
    </source>
</reference>
<dbReference type="GO" id="GO:0043161">
    <property type="term" value="P:proteasome-mediated ubiquitin-dependent protein catabolic process"/>
    <property type="evidence" value="ECO:0007669"/>
    <property type="project" value="TreeGrafter"/>
</dbReference>